<gene>
    <name evidence="2" type="ORF">ATO7_11103</name>
</gene>
<keyword evidence="1" id="KW-0812">Transmembrane</keyword>
<evidence type="ECO:0000313" key="3">
    <source>
        <dbReference type="Proteomes" id="UP000192342"/>
    </source>
</evidence>
<organism evidence="2 3">
    <name type="scientific">Oceanococcus atlanticus</name>
    <dbReference type="NCBI Taxonomy" id="1317117"/>
    <lineage>
        <taxon>Bacteria</taxon>
        <taxon>Pseudomonadati</taxon>
        <taxon>Pseudomonadota</taxon>
        <taxon>Gammaproteobacteria</taxon>
        <taxon>Chromatiales</taxon>
        <taxon>Oceanococcaceae</taxon>
        <taxon>Oceanococcus</taxon>
    </lineage>
</organism>
<dbReference type="PANTHER" id="PTHR47357">
    <property type="entry name" value="COP1-INTERACTIVE PROTEIN 1"/>
    <property type="match status" value="1"/>
</dbReference>
<comment type="caution">
    <text evidence="2">The sequence shown here is derived from an EMBL/GenBank/DDBJ whole genome shotgun (WGS) entry which is preliminary data.</text>
</comment>
<sequence>MEHTTTLYLTWGIIGVIAVMTAYALVSRRPGVALNAPSILTSLGIFGTFLGITIGLAGFDPANVASSVTYLFGGIKLAFWTSVAGILGGILVKFRHLFLFRTAEGGEKVSLKDLIAAMRGVEASLTDDKKSPLLASLRDIQAESRDQARSQAETLKSSVDAVAAALDASEQRDQALLDQLKAMDSASGAGFDKLAAATSALEAGLGERLDGQAQRHSESTAEQMRAVGEAIQGLRGAMGEDTGQLIEQLDRLRSGSDALGERLNEAVADNAQSLADSVQKMSGALREAAERDASSLRDSLTENAERSTEQMQAVARAIETLQGAMGEDSAQLLQRMDALRSGSETLGDKLADVLGANNQALAEALQNNRDAMAAQITTAVSEIRDALVGPDGAAAGLKAALQSGQADLAGALAQVSQSLRGQVEKDLAKLNAGLAAGSEITAAQMSDVAKAIHTLQSALGGDNAALLERMDTLRSGSEALGDKLADVLGANNQALAEVMQNNRDAMAAQITTAVSEIRDALVGPDGAAAELKSTMQGGQLELAKALARVSEGLRGGIEKDLAALNAGLTSSSEKTATQMSGVAKAIESLQTALGGDNAALLERMENLRSGSEALGDKLADVLGANNQALAEAMQNNRDAMAAQVTTAVTDIRDALVGPDGAARTVTAELGKQLQQGQMELAKALARTSEALRGAMGEDAAALIERLDNVNTGLGELSDGMVGALGEMGGGLSGDVNNLATTVADAVDDLRMAIVGPDGARDGIVDEMRNAHDDTKKQLSAIHKALEENTQRQVDYSPKGLMDVLEELIKQFNTQFSGQFWEKIGGFNHAISELIEWMETYRTQLDDMVAMQSRSTKNMDTATRRFDEIASKSEIFIDVSRNISALLGGIDSQRVQIENHLKRFAHIVDETSKSLENIEERIVAGNSDMNRHLSDIAERIEEQVIRVDHAMDDELKRALTTFGQQLAALSEKFVEDYTPLTNRLREVVGIAREM</sequence>
<name>A0A1Y1SBV8_9GAMM</name>
<keyword evidence="1" id="KW-1133">Transmembrane helix</keyword>
<feature type="transmembrane region" description="Helical" evidence="1">
    <location>
        <begin position="38"/>
        <end position="59"/>
    </location>
</feature>
<dbReference type="Proteomes" id="UP000192342">
    <property type="component" value="Unassembled WGS sequence"/>
</dbReference>
<dbReference type="PANTHER" id="PTHR47357:SF1">
    <property type="entry name" value="SPINDLE POLE BODY COMPONENT 110"/>
    <property type="match status" value="1"/>
</dbReference>
<dbReference type="GO" id="GO:0005856">
    <property type="term" value="C:cytoskeleton"/>
    <property type="evidence" value="ECO:0007669"/>
    <property type="project" value="TreeGrafter"/>
</dbReference>
<keyword evidence="1" id="KW-0472">Membrane</keyword>
<accession>A0A1Y1SBV8</accession>
<dbReference type="OrthoDB" id="9798009at2"/>
<feature type="transmembrane region" description="Helical" evidence="1">
    <location>
        <begin position="71"/>
        <end position="92"/>
    </location>
</feature>
<dbReference type="SUPFAM" id="SSF58113">
    <property type="entry name" value="Apolipoprotein A-I"/>
    <property type="match status" value="2"/>
</dbReference>
<evidence type="ECO:0000313" key="2">
    <source>
        <dbReference type="EMBL" id="ORE85836.1"/>
    </source>
</evidence>
<proteinExistence type="predicted"/>
<keyword evidence="3" id="KW-1185">Reference proteome</keyword>
<protein>
    <submittedName>
        <fullName evidence="2">Uncharacterized protein</fullName>
    </submittedName>
</protein>
<evidence type="ECO:0000256" key="1">
    <source>
        <dbReference type="SAM" id="Phobius"/>
    </source>
</evidence>
<dbReference type="EMBL" id="AQQV01000003">
    <property type="protein sequence ID" value="ORE85836.1"/>
    <property type="molecule type" value="Genomic_DNA"/>
</dbReference>
<dbReference type="Gene3D" id="1.20.120.20">
    <property type="entry name" value="Apolipoprotein"/>
    <property type="match status" value="3"/>
</dbReference>
<dbReference type="STRING" id="1317117.ATO7_11103"/>
<dbReference type="RefSeq" id="WP_083561879.1">
    <property type="nucleotide sequence ID" value="NZ_AQQV01000003.1"/>
</dbReference>
<dbReference type="GO" id="GO:0005200">
    <property type="term" value="F:structural constituent of cytoskeleton"/>
    <property type="evidence" value="ECO:0007669"/>
    <property type="project" value="TreeGrafter"/>
</dbReference>
<reference evidence="2 3" key="1">
    <citation type="submission" date="2013-04" db="EMBL/GenBank/DDBJ databases">
        <title>Oceanococcus atlanticus 22II-S10r2 Genome Sequencing.</title>
        <authorList>
            <person name="Lai Q."/>
            <person name="Li G."/>
            <person name="Shao Z."/>
        </authorList>
    </citation>
    <scope>NUCLEOTIDE SEQUENCE [LARGE SCALE GENOMIC DNA]</scope>
    <source>
        <strain evidence="2 3">22II-S10r2</strain>
    </source>
</reference>
<dbReference type="AlphaFoldDB" id="A0A1Y1SBV8"/>
<feature type="transmembrane region" description="Helical" evidence="1">
    <location>
        <begin position="6"/>
        <end position="26"/>
    </location>
</feature>